<reference evidence="5" key="1">
    <citation type="journal article" date="2019" name="Int. J. Syst. Evol. Microbiol.">
        <title>The Global Catalogue of Microorganisms (GCM) 10K type strain sequencing project: providing services to taxonomists for standard genome sequencing and annotation.</title>
        <authorList>
            <consortium name="The Broad Institute Genomics Platform"/>
            <consortium name="The Broad Institute Genome Sequencing Center for Infectious Disease"/>
            <person name="Wu L."/>
            <person name="Ma J."/>
        </authorList>
    </citation>
    <scope>NUCLEOTIDE SEQUENCE [LARGE SCALE GENOMIC DNA]</scope>
    <source>
        <strain evidence="5">CGMCC 1.16326</strain>
    </source>
</reference>
<feature type="domain" description="EAL" evidence="2">
    <location>
        <begin position="369"/>
        <end position="620"/>
    </location>
</feature>
<feature type="transmembrane region" description="Helical" evidence="1">
    <location>
        <begin position="21"/>
        <end position="45"/>
    </location>
</feature>
<dbReference type="Pfam" id="PF00563">
    <property type="entry name" value="EAL"/>
    <property type="match status" value="1"/>
</dbReference>
<dbReference type="NCBIfam" id="TIGR00254">
    <property type="entry name" value="GGDEF"/>
    <property type="match status" value="1"/>
</dbReference>
<keyword evidence="1" id="KW-1133">Transmembrane helix</keyword>
<dbReference type="InterPro" id="IPR001633">
    <property type="entry name" value="EAL_dom"/>
</dbReference>
<evidence type="ECO:0000313" key="5">
    <source>
        <dbReference type="Proteomes" id="UP001596104"/>
    </source>
</evidence>
<feature type="transmembrane region" description="Helical" evidence="1">
    <location>
        <begin position="51"/>
        <end position="68"/>
    </location>
</feature>
<dbReference type="CDD" id="cd01949">
    <property type="entry name" value="GGDEF"/>
    <property type="match status" value="1"/>
</dbReference>
<proteinExistence type="predicted"/>
<organism evidence="4 5">
    <name type="scientific">Bosea vestrisii</name>
    <dbReference type="NCBI Taxonomy" id="151416"/>
    <lineage>
        <taxon>Bacteria</taxon>
        <taxon>Pseudomonadati</taxon>
        <taxon>Pseudomonadota</taxon>
        <taxon>Alphaproteobacteria</taxon>
        <taxon>Hyphomicrobiales</taxon>
        <taxon>Boseaceae</taxon>
        <taxon>Bosea</taxon>
    </lineage>
</organism>
<feature type="transmembrane region" description="Helical" evidence="1">
    <location>
        <begin position="89"/>
        <end position="110"/>
    </location>
</feature>
<evidence type="ECO:0000259" key="3">
    <source>
        <dbReference type="PROSITE" id="PS50887"/>
    </source>
</evidence>
<dbReference type="InterPro" id="IPR043128">
    <property type="entry name" value="Rev_trsase/Diguanyl_cyclase"/>
</dbReference>
<keyword evidence="5" id="KW-1185">Reference proteome</keyword>
<dbReference type="InterPro" id="IPR000160">
    <property type="entry name" value="GGDEF_dom"/>
</dbReference>
<evidence type="ECO:0000259" key="2">
    <source>
        <dbReference type="PROSITE" id="PS50883"/>
    </source>
</evidence>
<feature type="transmembrane region" description="Helical" evidence="1">
    <location>
        <begin position="141"/>
        <end position="160"/>
    </location>
</feature>
<dbReference type="Gene3D" id="3.20.20.450">
    <property type="entry name" value="EAL domain"/>
    <property type="match status" value="1"/>
</dbReference>
<dbReference type="SUPFAM" id="SSF141868">
    <property type="entry name" value="EAL domain-like"/>
    <property type="match status" value="1"/>
</dbReference>
<evidence type="ECO:0000256" key="1">
    <source>
        <dbReference type="SAM" id="Phobius"/>
    </source>
</evidence>
<dbReference type="Gene3D" id="3.30.70.270">
    <property type="match status" value="1"/>
</dbReference>
<feature type="transmembrane region" description="Helical" evidence="1">
    <location>
        <begin position="116"/>
        <end position="134"/>
    </location>
</feature>
<dbReference type="InterPro" id="IPR035919">
    <property type="entry name" value="EAL_sf"/>
</dbReference>
<dbReference type="SMART" id="SM00052">
    <property type="entry name" value="EAL"/>
    <property type="match status" value="1"/>
</dbReference>
<keyword evidence="1" id="KW-0472">Membrane</keyword>
<sequence length="641" mass="69265">MKTWASKTVLYDPELRSVMVRALYGTPLAIPIGMTIATIVIAACAAITGDAAFALLSAVMGCVGAFRLGTQILYRRKQTSFSTAVFERLAYAGAWATALTMSCFGAYAVTAHADDRIVTLAVAQTIGYIAGIAGRNSSRPFITNVQVTFAALPFAGALIASQIPAFVVIAGALLMTVVLTISSSEVIHRVFLSNFRTTRDLKTIATTDSITSLLNRRGFIEEVEERLSSGRRTYLLSVDVDDFKTVNDTLGHDVGDALLSLVAARISSVLESSEKAARIGGDEFMIVSDRTSKDVAELAALVVSLFADPISVGKATLSVSVSIGLTNATGESIERSLKHCDLALYKAKAEGKNRWLSYVPELSEAYDRRIELEQDLAKAIVEGQFELHFQPIYSPRGRTILLCEALMRWRHPTRGSVSPSEFIPLAEQNGLIKSLGSFAIEQALKAAISWPQPVGVSVNVSAKQFHRDHDLVGVIEDALRRTGVAPHRVTIEVTETTLAEDKDFVIATLHRIRALGVKVALDDFGTGYSSLSYFAELPIDMLKIDRAFVGSIATSTKARALMRAITGLAGDLNVPMIVEGVETPEQFEAVTRFAPYGVQGFLFARPMPKEDIDPIIDRRVALPAIDRPSTTTAKKGRSSAA</sequence>
<dbReference type="SMART" id="SM00267">
    <property type="entry name" value="GGDEF"/>
    <property type="match status" value="1"/>
</dbReference>
<comment type="caution">
    <text evidence="4">The sequence shown here is derived from an EMBL/GenBank/DDBJ whole genome shotgun (WGS) entry which is preliminary data.</text>
</comment>
<dbReference type="SUPFAM" id="SSF55073">
    <property type="entry name" value="Nucleotide cyclase"/>
    <property type="match status" value="1"/>
</dbReference>
<dbReference type="PANTHER" id="PTHR44757:SF2">
    <property type="entry name" value="BIOFILM ARCHITECTURE MAINTENANCE PROTEIN MBAA"/>
    <property type="match status" value="1"/>
</dbReference>
<feature type="domain" description="GGDEF" evidence="3">
    <location>
        <begin position="231"/>
        <end position="360"/>
    </location>
</feature>
<accession>A0ABW0HGF9</accession>
<dbReference type="Pfam" id="PF00990">
    <property type="entry name" value="GGDEF"/>
    <property type="match status" value="1"/>
</dbReference>
<dbReference type="PANTHER" id="PTHR44757">
    <property type="entry name" value="DIGUANYLATE CYCLASE DGCP"/>
    <property type="match status" value="1"/>
</dbReference>
<dbReference type="RefSeq" id="WP_291677492.1">
    <property type="nucleotide sequence ID" value="NZ_JBHSLV010000047.1"/>
</dbReference>
<dbReference type="EMBL" id="JBHSLV010000047">
    <property type="protein sequence ID" value="MFC5395443.1"/>
    <property type="molecule type" value="Genomic_DNA"/>
</dbReference>
<keyword evidence="1" id="KW-0812">Transmembrane</keyword>
<dbReference type="PROSITE" id="PS50883">
    <property type="entry name" value="EAL"/>
    <property type="match status" value="1"/>
</dbReference>
<dbReference type="CDD" id="cd01948">
    <property type="entry name" value="EAL"/>
    <property type="match status" value="1"/>
</dbReference>
<dbReference type="Proteomes" id="UP001596104">
    <property type="component" value="Unassembled WGS sequence"/>
</dbReference>
<protein>
    <submittedName>
        <fullName evidence="4">Bifunctional diguanylate cyclase/phosphodiesterase</fullName>
    </submittedName>
</protein>
<name>A0ABW0HGF9_9HYPH</name>
<evidence type="ECO:0000313" key="4">
    <source>
        <dbReference type="EMBL" id="MFC5395443.1"/>
    </source>
</evidence>
<dbReference type="PROSITE" id="PS50887">
    <property type="entry name" value="GGDEF"/>
    <property type="match status" value="1"/>
</dbReference>
<dbReference type="InterPro" id="IPR052155">
    <property type="entry name" value="Biofilm_reg_signaling"/>
</dbReference>
<dbReference type="InterPro" id="IPR029787">
    <property type="entry name" value="Nucleotide_cyclase"/>
</dbReference>
<gene>
    <name evidence="4" type="ORF">ACFPPC_22700</name>
</gene>